<feature type="compositionally biased region" description="Low complexity" evidence="1">
    <location>
        <begin position="222"/>
        <end position="233"/>
    </location>
</feature>
<keyword evidence="3" id="KW-1185">Reference proteome</keyword>
<feature type="region of interest" description="Disordered" evidence="1">
    <location>
        <begin position="404"/>
        <end position="690"/>
    </location>
</feature>
<gene>
    <name evidence="2" type="ORF">M9Y10_038098</name>
</gene>
<feature type="compositionally biased region" description="Basic and acidic residues" evidence="1">
    <location>
        <begin position="745"/>
        <end position="762"/>
    </location>
</feature>
<feature type="compositionally biased region" description="Basic and acidic residues" evidence="1">
    <location>
        <begin position="851"/>
        <end position="861"/>
    </location>
</feature>
<feature type="compositionally biased region" description="Low complexity" evidence="1">
    <location>
        <begin position="1082"/>
        <end position="1094"/>
    </location>
</feature>
<feature type="compositionally biased region" description="Low complexity" evidence="1">
    <location>
        <begin position="667"/>
        <end position="690"/>
    </location>
</feature>
<feature type="compositionally biased region" description="Low complexity" evidence="1">
    <location>
        <begin position="314"/>
        <end position="341"/>
    </location>
</feature>
<feature type="compositionally biased region" description="Low complexity" evidence="1">
    <location>
        <begin position="574"/>
        <end position="584"/>
    </location>
</feature>
<feature type="region of interest" description="Disordered" evidence="1">
    <location>
        <begin position="744"/>
        <end position="1128"/>
    </location>
</feature>
<feature type="compositionally biased region" description="Low complexity" evidence="1">
    <location>
        <begin position="439"/>
        <end position="454"/>
    </location>
</feature>
<organism evidence="2 3">
    <name type="scientific">Tritrichomonas musculus</name>
    <dbReference type="NCBI Taxonomy" id="1915356"/>
    <lineage>
        <taxon>Eukaryota</taxon>
        <taxon>Metamonada</taxon>
        <taxon>Parabasalia</taxon>
        <taxon>Tritrichomonadida</taxon>
        <taxon>Tritrichomonadidae</taxon>
        <taxon>Tritrichomonas</taxon>
    </lineage>
</organism>
<feature type="compositionally biased region" description="Polar residues" evidence="1">
    <location>
        <begin position="597"/>
        <end position="614"/>
    </location>
</feature>
<feature type="compositionally biased region" description="Polar residues" evidence="1">
    <location>
        <begin position="646"/>
        <end position="656"/>
    </location>
</feature>
<dbReference type="Proteomes" id="UP001470230">
    <property type="component" value="Unassembled WGS sequence"/>
</dbReference>
<feature type="compositionally biased region" description="Low complexity" evidence="1">
    <location>
        <begin position="787"/>
        <end position="835"/>
    </location>
</feature>
<proteinExistence type="predicted"/>
<comment type="caution">
    <text evidence="2">The sequence shown here is derived from an EMBL/GenBank/DDBJ whole genome shotgun (WGS) entry which is preliminary data.</text>
</comment>
<feature type="region of interest" description="Disordered" evidence="1">
    <location>
        <begin position="139"/>
        <end position="269"/>
    </location>
</feature>
<feature type="compositionally biased region" description="Low complexity" evidence="1">
    <location>
        <begin position="251"/>
        <end position="269"/>
    </location>
</feature>
<reference evidence="2 3" key="1">
    <citation type="submission" date="2024-04" db="EMBL/GenBank/DDBJ databases">
        <title>Tritrichomonas musculus Genome.</title>
        <authorList>
            <person name="Alves-Ferreira E."/>
            <person name="Grigg M."/>
            <person name="Lorenzi H."/>
            <person name="Galac M."/>
        </authorList>
    </citation>
    <scope>NUCLEOTIDE SEQUENCE [LARGE SCALE GENOMIC DNA]</scope>
    <source>
        <strain evidence="2 3">EAF2021</strain>
    </source>
</reference>
<feature type="region of interest" description="Disordered" evidence="1">
    <location>
        <begin position="307"/>
        <end position="382"/>
    </location>
</feature>
<feature type="compositionally biased region" description="Basic and acidic residues" evidence="1">
    <location>
        <begin position="416"/>
        <end position="432"/>
    </location>
</feature>
<feature type="compositionally biased region" description="Basic and acidic residues" evidence="1">
    <location>
        <begin position="871"/>
        <end position="886"/>
    </location>
</feature>
<feature type="compositionally biased region" description="Basic and acidic residues" evidence="1">
    <location>
        <begin position="894"/>
        <end position="922"/>
    </location>
</feature>
<feature type="compositionally biased region" description="Basic and acidic residues" evidence="1">
    <location>
        <begin position="992"/>
        <end position="1013"/>
    </location>
</feature>
<sequence>MDKIDTSKLENLLFQSIKKIHQQTLIIRHERLNLLASNLATSIIKKEANLDSKENRGGLIPDALRYEEINFVIPLKEPINDISINNNLVSYIKEKYIDIISSDINSIGTAIRVLPSNEILTVIIAAYLKQNVAPISMESVQPKTRPGKKTPPGGAWKNFSDSQNAWQGPQKNNYNKNHGAGNFKKSQHSPRQQQPRQQPPPDAASNNSKNIPWGIVSQALTQEQQQQRKSQQQTSNTYSAWKPQEPQKNDQVQSQQPSENSQQNVENEQAQQLHPIQINTIWHSFQPTEAFDDKNAYRKVPADMKRSHIRNNEQQKPQGRKPQNQKQRQQRNQQQQPQNQQPEKEVNQDQQEVQTIIAEIPVPSEVTENVPQQQIETEDNHSKWSEIRNILSYDDKNEFHKLPQEFRSSHSTTHTSKKETEKQRSPRRDKPQPKVSGNQQQRQKQQPQQPQQQPLNEPEKEVIGVPPRVSIWSAAVNEQTPYDDSHDVRKVPVQLRRSHHELELEDKKKKQNQKNQERKELKRQARNQKQANRNEKAQEQQQQQKQVVEEPIKSRAASAWANLNIAPPPPPPQQQQQLKSQRPQRMQKTQQAEEKVSSQAEPSQETVQQQQDENIVQKLPENEQPQAQEVVEQQQEPVQEKPLSAPMQSIWSSITIGMSDPKKPKQATKPQQQQQPNQPETSPSEPPQEQAENIAFRSANLENSIEAEQHEVEKHEEEEEVVVEYKSLAPPAHIVNVWAGVQSIKKYDDSNDWRKTPTEFRRSHAPVNVEQNKVKKSPRNQKKKNNEPQIQHQQRQQNEPEQQQQQQNEPEQQQQQQQNEPEQQQQQVDVQVQQMEQEKEQVQLPEEQNQEEPRPEAEKKPSWVNLEETPYDDKYDMRKIPPELRRTHNTQPIDKSKKDKRNKKDKDWSNDKKKGKDGDNRRNPLIQRPNPAQQPEPQSQPPEEEHIEVENEQEHKPVDPKKSIWSIAVPDTPYDDKYHLSKVPPQLRRTHKLNEEKARDAANKANREKESRSNRKRNNRNNQQNQNKNQNQDQNKNDEKQEEKAPIKNLSPWASFNIEPDQTKKVSNVQPQQEEEQEQQHPEAQQENEQQNQIEETDDVDNRIPEPEPQPEPELEPAVIDEPAPRPLKKDVHSAWLSVNLQSKP</sequence>
<name>A0ABR2K7E7_9EUKA</name>
<accession>A0ABR2K7E7</accession>
<feature type="compositionally biased region" description="Low complexity" evidence="1">
    <location>
        <begin position="622"/>
        <end position="637"/>
    </location>
</feature>
<evidence type="ECO:0000313" key="3">
    <source>
        <dbReference type="Proteomes" id="UP001470230"/>
    </source>
</evidence>
<dbReference type="EMBL" id="JAPFFF010000006">
    <property type="protein sequence ID" value="KAK8887062.1"/>
    <property type="molecule type" value="Genomic_DNA"/>
</dbReference>
<protein>
    <submittedName>
        <fullName evidence="2">Uncharacterized protein</fullName>
    </submittedName>
</protein>
<feature type="compositionally biased region" description="Low complexity" evidence="1">
    <location>
        <begin position="1020"/>
        <end position="1034"/>
    </location>
</feature>
<feature type="compositionally biased region" description="Basic and acidic residues" evidence="1">
    <location>
        <begin position="1035"/>
        <end position="1046"/>
    </location>
</feature>
<evidence type="ECO:0000256" key="1">
    <source>
        <dbReference type="SAM" id="MobiDB-lite"/>
    </source>
</evidence>
<feature type="compositionally biased region" description="Basic residues" evidence="1">
    <location>
        <begin position="774"/>
        <end position="783"/>
    </location>
</feature>
<evidence type="ECO:0000313" key="2">
    <source>
        <dbReference type="EMBL" id="KAK8887062.1"/>
    </source>
</evidence>
<feature type="compositionally biased region" description="Polar residues" evidence="1">
    <location>
        <begin position="159"/>
        <end position="176"/>
    </location>
</feature>
<feature type="compositionally biased region" description="Polar residues" evidence="1">
    <location>
        <begin position="366"/>
        <end position="375"/>
    </location>
</feature>
<feature type="compositionally biased region" description="Basic and acidic residues" evidence="1">
    <location>
        <begin position="948"/>
        <end position="962"/>
    </location>
</feature>